<feature type="domain" description="FAD/NAD(P)-binding" evidence="5">
    <location>
        <begin position="3"/>
        <end position="285"/>
    </location>
</feature>
<dbReference type="InterPro" id="IPR036188">
    <property type="entry name" value="FAD/NAD-bd_sf"/>
</dbReference>
<gene>
    <name evidence="6" type="ORF">FOY51_26595</name>
</gene>
<accession>A0A5A7S3U5</accession>
<evidence type="ECO:0000256" key="1">
    <source>
        <dbReference type="ARBA" id="ARBA00022630"/>
    </source>
</evidence>
<dbReference type="Proteomes" id="UP000322244">
    <property type="component" value="Unassembled WGS sequence"/>
</dbReference>
<dbReference type="EMBL" id="VLNY01000029">
    <property type="protein sequence ID" value="KAA0016323.1"/>
    <property type="molecule type" value="Genomic_DNA"/>
</dbReference>
<name>A0A5A7S3U5_9NOCA</name>
<keyword evidence="2" id="KW-0560">Oxidoreductase</keyword>
<keyword evidence="4" id="KW-0472">Membrane</keyword>
<keyword evidence="1" id="KW-0285">Flavoprotein</keyword>
<organism evidence="6 7">
    <name type="scientific">Antrihabitans cavernicola</name>
    <dbReference type="NCBI Taxonomy" id="2495913"/>
    <lineage>
        <taxon>Bacteria</taxon>
        <taxon>Bacillati</taxon>
        <taxon>Actinomycetota</taxon>
        <taxon>Actinomycetes</taxon>
        <taxon>Mycobacteriales</taxon>
        <taxon>Nocardiaceae</taxon>
        <taxon>Antrihabitans</taxon>
    </lineage>
</organism>
<evidence type="ECO:0000256" key="3">
    <source>
        <dbReference type="ARBA" id="ARBA00048132"/>
    </source>
</evidence>
<evidence type="ECO:0000259" key="5">
    <source>
        <dbReference type="Pfam" id="PF07992"/>
    </source>
</evidence>
<dbReference type="Gene3D" id="3.50.50.60">
    <property type="entry name" value="FAD/NAD(P)-binding domain"/>
    <property type="match status" value="2"/>
</dbReference>
<feature type="transmembrane region" description="Helical" evidence="4">
    <location>
        <begin position="6"/>
        <end position="25"/>
    </location>
</feature>
<evidence type="ECO:0000313" key="6">
    <source>
        <dbReference type="EMBL" id="KAA0016323.1"/>
    </source>
</evidence>
<dbReference type="Pfam" id="PF07992">
    <property type="entry name" value="Pyr_redox_2"/>
    <property type="match status" value="1"/>
</dbReference>
<dbReference type="GO" id="GO:0004791">
    <property type="term" value="F:thioredoxin-disulfide reductase (NADPH) activity"/>
    <property type="evidence" value="ECO:0007669"/>
    <property type="project" value="UniProtKB-EC"/>
</dbReference>
<keyword evidence="4" id="KW-0812">Transmembrane</keyword>
<dbReference type="RefSeq" id="WP_149433286.1">
    <property type="nucleotide sequence ID" value="NZ_VLNY01000029.1"/>
</dbReference>
<dbReference type="OrthoDB" id="9786503at2"/>
<comment type="caution">
    <text evidence="6">The sequence shown here is derived from an EMBL/GenBank/DDBJ whole genome shotgun (WGS) entry which is preliminary data.</text>
</comment>
<dbReference type="PRINTS" id="PR00469">
    <property type="entry name" value="PNDRDTASEII"/>
</dbReference>
<protein>
    <submittedName>
        <fullName evidence="6">NAD(P)/FAD-dependent oxidoreductase</fullName>
    </submittedName>
</protein>
<dbReference type="InterPro" id="IPR050097">
    <property type="entry name" value="Ferredoxin-NADP_redctase_2"/>
</dbReference>
<keyword evidence="4" id="KW-1133">Transmembrane helix</keyword>
<evidence type="ECO:0000256" key="4">
    <source>
        <dbReference type="SAM" id="Phobius"/>
    </source>
</evidence>
<dbReference type="PANTHER" id="PTHR48105">
    <property type="entry name" value="THIOREDOXIN REDUCTASE 1-RELATED-RELATED"/>
    <property type="match status" value="1"/>
</dbReference>
<evidence type="ECO:0000313" key="7">
    <source>
        <dbReference type="Proteomes" id="UP000322244"/>
    </source>
</evidence>
<dbReference type="InterPro" id="IPR023753">
    <property type="entry name" value="FAD/NAD-binding_dom"/>
</dbReference>
<reference evidence="6 7" key="1">
    <citation type="submission" date="2019-07" db="EMBL/GenBank/DDBJ databases">
        <title>Rhodococcus cavernicolus sp. nov., isolated from a cave.</title>
        <authorList>
            <person name="Lee S.D."/>
        </authorList>
    </citation>
    <scope>NUCLEOTIDE SEQUENCE [LARGE SCALE GENOMIC DNA]</scope>
    <source>
        <strain evidence="6 7">C1-24</strain>
    </source>
</reference>
<evidence type="ECO:0000256" key="2">
    <source>
        <dbReference type="ARBA" id="ARBA00023002"/>
    </source>
</evidence>
<sequence>MDYDVVIVGGGAAGLSAALLLARSLRRVVVIDSGQPRNAPSSHVHGYLGRDGVLPDDLLAAGRSEIVGYGGEIVADRVVQIEQASTGFVLTTAGGPALSSRAVLVASGLRDVLPDIAGLAERWGNDVHHCPYCHGYEVRDTALGVIGGNNRPFSLHQASLLRQWSSDVVFFPNLIELTDDERDRLIAREVEIIDGAVAQVIVEDDRLQGVELADGRRVSRDTVFVGPTFVPHDELLTAAGCLTADDSAPNSGWVTTDRTGQTSIPGLFAAGNVVTESAQAIGAAGAGAATGIAINHYLLARD</sequence>
<dbReference type="AlphaFoldDB" id="A0A5A7S3U5"/>
<keyword evidence="7" id="KW-1185">Reference proteome</keyword>
<proteinExistence type="predicted"/>
<dbReference type="SUPFAM" id="SSF51905">
    <property type="entry name" value="FAD/NAD(P)-binding domain"/>
    <property type="match status" value="1"/>
</dbReference>
<comment type="catalytic activity">
    <reaction evidence="3">
        <text>[thioredoxin]-dithiol + NADP(+) = [thioredoxin]-disulfide + NADPH + H(+)</text>
        <dbReference type="Rhea" id="RHEA:20345"/>
        <dbReference type="Rhea" id="RHEA-COMP:10698"/>
        <dbReference type="Rhea" id="RHEA-COMP:10700"/>
        <dbReference type="ChEBI" id="CHEBI:15378"/>
        <dbReference type="ChEBI" id="CHEBI:29950"/>
        <dbReference type="ChEBI" id="CHEBI:50058"/>
        <dbReference type="ChEBI" id="CHEBI:57783"/>
        <dbReference type="ChEBI" id="CHEBI:58349"/>
        <dbReference type="EC" id="1.8.1.9"/>
    </reaction>
</comment>
<dbReference type="PRINTS" id="PR00368">
    <property type="entry name" value="FADPNR"/>
</dbReference>